<evidence type="ECO:0000313" key="1">
    <source>
        <dbReference type="EMBL" id="KAJ0017437.1"/>
    </source>
</evidence>
<name>A0ACC0XI66_9ROSI</name>
<gene>
    <name evidence="1" type="ORF">Pint_09923</name>
</gene>
<organism evidence="1 2">
    <name type="scientific">Pistacia integerrima</name>
    <dbReference type="NCBI Taxonomy" id="434235"/>
    <lineage>
        <taxon>Eukaryota</taxon>
        <taxon>Viridiplantae</taxon>
        <taxon>Streptophyta</taxon>
        <taxon>Embryophyta</taxon>
        <taxon>Tracheophyta</taxon>
        <taxon>Spermatophyta</taxon>
        <taxon>Magnoliopsida</taxon>
        <taxon>eudicotyledons</taxon>
        <taxon>Gunneridae</taxon>
        <taxon>Pentapetalae</taxon>
        <taxon>rosids</taxon>
        <taxon>malvids</taxon>
        <taxon>Sapindales</taxon>
        <taxon>Anacardiaceae</taxon>
        <taxon>Pistacia</taxon>
    </lineage>
</organism>
<dbReference type="EMBL" id="CM047747">
    <property type="protein sequence ID" value="KAJ0017437.1"/>
    <property type="molecule type" value="Genomic_DNA"/>
</dbReference>
<keyword evidence="2" id="KW-1185">Reference proteome</keyword>
<dbReference type="Proteomes" id="UP001163603">
    <property type="component" value="Chromosome 12"/>
</dbReference>
<proteinExistence type="predicted"/>
<comment type="caution">
    <text evidence="1">The sequence shown here is derived from an EMBL/GenBank/DDBJ whole genome shotgun (WGS) entry which is preliminary data.</text>
</comment>
<protein>
    <submittedName>
        <fullName evidence="1">Uncharacterized protein</fullName>
    </submittedName>
</protein>
<evidence type="ECO:0000313" key="2">
    <source>
        <dbReference type="Proteomes" id="UP001163603"/>
    </source>
</evidence>
<sequence>MLFLNTIKYRSYSFSNAFLLASMLYPFDPIGEHCFGFVESSFCISLLVVAFFLGCSVIFFNGTDAAGSPLICPAWRFSSHTAFHL</sequence>
<accession>A0ACC0XI66</accession>
<reference evidence="2" key="1">
    <citation type="journal article" date="2023" name="G3 (Bethesda)">
        <title>Genome assembly and association tests identify interacting loci associated with vigor, precocity, and sex in interspecific pistachio rootstocks.</title>
        <authorList>
            <person name="Palmer W."/>
            <person name="Jacygrad E."/>
            <person name="Sagayaradj S."/>
            <person name="Cavanaugh K."/>
            <person name="Han R."/>
            <person name="Bertier L."/>
            <person name="Beede B."/>
            <person name="Kafkas S."/>
            <person name="Golino D."/>
            <person name="Preece J."/>
            <person name="Michelmore R."/>
        </authorList>
    </citation>
    <scope>NUCLEOTIDE SEQUENCE [LARGE SCALE GENOMIC DNA]</scope>
</reference>